<sequence>MSNSTAAVTQPLSVVVPLLFSCILAVILNIAVCYLILRVRSLKTATNVFTFSLCLCNILIAGILIPSYCYFNSSTYFKYLLTITVLVYVCNLTAVTSERLLSITYPLNYTIFVTKKNTKLVAALAWFISIIYSLLPLIWNSDTKRVVHKMYVFFTLVLFLVAPLIFVCFTYIKVCIEIKKMLNYSKNCMSLNNFRYSPSVENIGPKNNSILEEYNNRIPLAENLLKSSKLFSNVCRQKLEKKSSLLKHLKSKMSELKLATAFGVVALTYMVNWVPVIILSFMEAINRLDLIPTGLEEFSIFVMAFNTLIDALIYALFLKNFRKTIKLFLRQLKTKNESCFCFV</sequence>
<dbReference type="InterPro" id="IPR017452">
    <property type="entry name" value="GPCR_Rhodpsn_7TM"/>
</dbReference>
<evidence type="ECO:0000256" key="4">
    <source>
        <dbReference type="ARBA" id="ARBA00022989"/>
    </source>
</evidence>
<gene>
    <name evidence="12" type="primary">LOC124808207</name>
</gene>
<proteinExistence type="predicted"/>
<dbReference type="RefSeq" id="XP_065669098.1">
    <property type="nucleotide sequence ID" value="XM_065813026.1"/>
</dbReference>
<reference evidence="12" key="1">
    <citation type="submission" date="2025-08" db="UniProtKB">
        <authorList>
            <consortium name="RefSeq"/>
        </authorList>
    </citation>
    <scope>IDENTIFICATION</scope>
</reference>
<keyword evidence="2" id="KW-1003">Cell membrane</keyword>
<evidence type="ECO:0000256" key="5">
    <source>
        <dbReference type="ARBA" id="ARBA00023040"/>
    </source>
</evidence>
<evidence type="ECO:0000256" key="6">
    <source>
        <dbReference type="ARBA" id="ARBA00023136"/>
    </source>
</evidence>
<evidence type="ECO:0000256" key="9">
    <source>
        <dbReference type="SAM" id="Phobius"/>
    </source>
</evidence>
<evidence type="ECO:0000313" key="11">
    <source>
        <dbReference type="Proteomes" id="UP001652625"/>
    </source>
</evidence>
<dbReference type="PRINTS" id="PR00237">
    <property type="entry name" value="GPCRRHODOPSN"/>
</dbReference>
<evidence type="ECO:0000313" key="12">
    <source>
        <dbReference type="RefSeq" id="XP_065669098.1"/>
    </source>
</evidence>
<feature type="transmembrane region" description="Helical" evidence="9">
    <location>
        <begin position="12"/>
        <end position="37"/>
    </location>
</feature>
<dbReference type="Gene3D" id="1.20.1070.10">
    <property type="entry name" value="Rhodopsin 7-helix transmembrane proteins"/>
    <property type="match status" value="1"/>
</dbReference>
<evidence type="ECO:0000256" key="3">
    <source>
        <dbReference type="ARBA" id="ARBA00022692"/>
    </source>
</evidence>
<evidence type="ECO:0000259" key="10">
    <source>
        <dbReference type="PROSITE" id="PS50262"/>
    </source>
</evidence>
<evidence type="ECO:0000256" key="2">
    <source>
        <dbReference type="ARBA" id="ARBA00022475"/>
    </source>
</evidence>
<feature type="transmembrane region" description="Helical" evidence="9">
    <location>
        <begin position="298"/>
        <end position="318"/>
    </location>
</feature>
<dbReference type="Proteomes" id="UP001652625">
    <property type="component" value="Chromosome 12"/>
</dbReference>
<dbReference type="PROSITE" id="PS50262">
    <property type="entry name" value="G_PROTEIN_RECEP_F1_2"/>
    <property type="match status" value="1"/>
</dbReference>
<keyword evidence="3 9" id="KW-0812">Transmembrane</keyword>
<dbReference type="PANTHER" id="PTHR24249:SF372">
    <property type="entry name" value="G-PROTEIN COUPLED RECEPTORS FAMILY 1 PROFILE DOMAIN-CONTAINING PROTEIN"/>
    <property type="match status" value="1"/>
</dbReference>
<dbReference type="InterPro" id="IPR000276">
    <property type="entry name" value="GPCR_Rhodpsn"/>
</dbReference>
<keyword evidence="5" id="KW-0297">G-protein coupled receptor</keyword>
<feature type="transmembrane region" description="Helical" evidence="9">
    <location>
        <begin position="256"/>
        <end position="278"/>
    </location>
</feature>
<feature type="transmembrane region" description="Helical" evidence="9">
    <location>
        <begin position="120"/>
        <end position="139"/>
    </location>
</feature>
<dbReference type="GeneID" id="124808207"/>
<feature type="transmembrane region" description="Helical" evidence="9">
    <location>
        <begin position="49"/>
        <end position="70"/>
    </location>
</feature>
<protein>
    <submittedName>
        <fullName evidence="12">Trace amine-associated receptor 7e</fullName>
    </submittedName>
</protein>
<accession>A0ABM4D487</accession>
<evidence type="ECO:0000256" key="7">
    <source>
        <dbReference type="ARBA" id="ARBA00023170"/>
    </source>
</evidence>
<dbReference type="PANTHER" id="PTHR24249">
    <property type="entry name" value="HISTAMINE RECEPTOR-RELATED G-PROTEIN COUPLED RECEPTOR"/>
    <property type="match status" value="1"/>
</dbReference>
<keyword evidence="6 9" id="KW-0472">Membrane</keyword>
<keyword evidence="8" id="KW-0807">Transducer</keyword>
<evidence type="ECO:0000256" key="8">
    <source>
        <dbReference type="ARBA" id="ARBA00023224"/>
    </source>
</evidence>
<keyword evidence="4 9" id="KW-1133">Transmembrane helix</keyword>
<keyword evidence="7 12" id="KW-0675">Receptor</keyword>
<feature type="transmembrane region" description="Helical" evidence="9">
    <location>
        <begin position="151"/>
        <end position="172"/>
    </location>
</feature>
<keyword evidence="11" id="KW-1185">Reference proteome</keyword>
<evidence type="ECO:0000256" key="1">
    <source>
        <dbReference type="ARBA" id="ARBA00004651"/>
    </source>
</evidence>
<feature type="domain" description="G-protein coupled receptors family 1 profile" evidence="10">
    <location>
        <begin position="28"/>
        <end position="314"/>
    </location>
</feature>
<dbReference type="SUPFAM" id="SSF81321">
    <property type="entry name" value="Family A G protein-coupled receptor-like"/>
    <property type="match status" value="1"/>
</dbReference>
<name>A0ABM4D487_HYDVU</name>
<organism evidence="11 12">
    <name type="scientific">Hydra vulgaris</name>
    <name type="common">Hydra</name>
    <name type="synonym">Hydra attenuata</name>
    <dbReference type="NCBI Taxonomy" id="6087"/>
    <lineage>
        <taxon>Eukaryota</taxon>
        <taxon>Metazoa</taxon>
        <taxon>Cnidaria</taxon>
        <taxon>Hydrozoa</taxon>
        <taxon>Hydroidolina</taxon>
        <taxon>Anthoathecata</taxon>
        <taxon>Aplanulata</taxon>
        <taxon>Hydridae</taxon>
        <taxon>Hydra</taxon>
    </lineage>
</organism>
<dbReference type="InterPro" id="IPR050569">
    <property type="entry name" value="TAAR"/>
</dbReference>
<feature type="transmembrane region" description="Helical" evidence="9">
    <location>
        <begin position="76"/>
        <end position="95"/>
    </location>
</feature>
<dbReference type="Pfam" id="PF00001">
    <property type="entry name" value="7tm_1"/>
    <property type="match status" value="1"/>
</dbReference>
<comment type="subcellular location">
    <subcellularLocation>
        <location evidence="1">Cell membrane</location>
        <topology evidence="1">Multi-pass membrane protein</topology>
    </subcellularLocation>
</comment>